<evidence type="ECO:0000313" key="16">
    <source>
        <dbReference type="Proteomes" id="UP000230607"/>
    </source>
</evidence>
<organism evidence="15 16">
    <name type="scientific">Candidatus Nitrosotalea okcheonensis</name>
    <dbReference type="NCBI Taxonomy" id="1903276"/>
    <lineage>
        <taxon>Archaea</taxon>
        <taxon>Nitrososphaerota</taxon>
        <taxon>Nitrososphaeria</taxon>
        <taxon>Nitrosotaleales</taxon>
        <taxon>Nitrosotaleaceae</taxon>
        <taxon>Nitrosotalea</taxon>
    </lineage>
</organism>
<keyword evidence="8 15" id="KW-0418">Kinase</keyword>
<evidence type="ECO:0000256" key="3">
    <source>
        <dbReference type="ARBA" id="ARBA00012103"/>
    </source>
</evidence>
<evidence type="ECO:0000256" key="6">
    <source>
        <dbReference type="ARBA" id="ARBA00022679"/>
    </source>
</evidence>
<comment type="similarity">
    <text evidence="2">Belongs to the GHMP kinase family. Mevalonate kinase subfamily.</text>
</comment>
<protein>
    <recommendedName>
        <fullName evidence="3">mevalonate kinase</fullName>
        <ecNumber evidence="3">2.7.1.36</ecNumber>
    </recommendedName>
</protein>
<evidence type="ECO:0000256" key="12">
    <source>
        <dbReference type="ARBA" id="ARBA00029438"/>
    </source>
</evidence>
<evidence type="ECO:0000313" key="15">
    <source>
        <dbReference type="EMBL" id="SMH72438.1"/>
    </source>
</evidence>
<dbReference type="InterPro" id="IPR006203">
    <property type="entry name" value="GHMP_knse_ATP-bd_CS"/>
</dbReference>
<feature type="domain" description="GHMP kinase N-terminal" evidence="13">
    <location>
        <begin position="82"/>
        <end position="160"/>
    </location>
</feature>
<evidence type="ECO:0000259" key="14">
    <source>
        <dbReference type="Pfam" id="PF08544"/>
    </source>
</evidence>
<dbReference type="Gene3D" id="3.30.70.890">
    <property type="entry name" value="GHMP kinase, C-terminal domain"/>
    <property type="match status" value="1"/>
</dbReference>
<keyword evidence="16" id="KW-1185">Reference proteome</keyword>
<dbReference type="InterPro" id="IPR006205">
    <property type="entry name" value="Mev_gal_kin"/>
</dbReference>
<dbReference type="InterPro" id="IPR036554">
    <property type="entry name" value="GHMP_kinase_C_sf"/>
</dbReference>
<evidence type="ECO:0000256" key="2">
    <source>
        <dbReference type="ARBA" id="ARBA00006495"/>
    </source>
</evidence>
<evidence type="ECO:0000256" key="1">
    <source>
        <dbReference type="ARBA" id="ARBA00004496"/>
    </source>
</evidence>
<comment type="pathway">
    <text evidence="12">Isoprenoid biosynthesis; isopentenyl diphosphate biosynthesis via mevalonate pathway; isopentenyl diphosphate from (R)-mevalonate: step 1/3.</text>
</comment>
<dbReference type="GO" id="GO:0004496">
    <property type="term" value="F:mevalonate kinase activity"/>
    <property type="evidence" value="ECO:0007669"/>
    <property type="project" value="UniProtKB-EC"/>
</dbReference>
<dbReference type="EC" id="2.7.1.36" evidence="3"/>
<evidence type="ECO:0000256" key="7">
    <source>
        <dbReference type="ARBA" id="ARBA00022741"/>
    </source>
</evidence>
<dbReference type="EMBL" id="LT841358">
    <property type="protein sequence ID" value="SMH72438.1"/>
    <property type="molecule type" value="Genomic_DNA"/>
</dbReference>
<dbReference type="GO" id="GO:0005524">
    <property type="term" value="F:ATP binding"/>
    <property type="evidence" value="ECO:0007669"/>
    <property type="project" value="UniProtKB-KW"/>
</dbReference>
<dbReference type="GO" id="GO:0019287">
    <property type="term" value="P:isopentenyl diphosphate biosynthetic process, mevalonate pathway"/>
    <property type="evidence" value="ECO:0007669"/>
    <property type="project" value="UniProtKB-UniPathway"/>
</dbReference>
<dbReference type="Proteomes" id="UP000230607">
    <property type="component" value="Chromosome 1"/>
</dbReference>
<dbReference type="Pfam" id="PF08544">
    <property type="entry name" value="GHMP_kinases_C"/>
    <property type="match status" value="1"/>
</dbReference>
<keyword evidence="10" id="KW-0460">Magnesium</keyword>
<keyword evidence="11" id="KW-0443">Lipid metabolism</keyword>
<sequence length="317" mass="34763">MKSVASAPGKIILFGEHFVVHGTKAVLCSIDKRITATSQFVDERIVRIRSSLGEAEMDIDSLDNLENVQQKFMRPFFHVAKKTLMENSTKQGIEITIESEIPAGVGLGSSSSACVAVTASVNGLFRKLSSEEVVKIAIQAERTIFEQNSGADSSVSTFGGLVSYDLKSGFQPIPSRNDLSFIISNSAQVHNTQDVVRQVRQFKEKNEDLFNRLCKEEMDIINNAIISLRENNLNKLGLLMLKNHELLKQIGVSTEKIDLLIKEAKKTAHGAKITGAGGGGCIIALVDNSNIKDTLDNLRKISDCFIAKIDYDGLQYV</sequence>
<dbReference type="InterPro" id="IPR014721">
    <property type="entry name" value="Ribsml_uS5_D2-typ_fold_subgr"/>
</dbReference>
<keyword evidence="4" id="KW-0963">Cytoplasm</keyword>
<proteinExistence type="inferred from homology"/>
<evidence type="ECO:0000256" key="11">
    <source>
        <dbReference type="ARBA" id="ARBA00023098"/>
    </source>
</evidence>
<dbReference type="PANTHER" id="PTHR43290:SF2">
    <property type="entry name" value="MEVALONATE KINASE"/>
    <property type="match status" value="1"/>
</dbReference>
<dbReference type="PANTHER" id="PTHR43290">
    <property type="entry name" value="MEVALONATE KINASE"/>
    <property type="match status" value="1"/>
</dbReference>
<accession>A0A2H1FI49</accession>
<dbReference type="PRINTS" id="PR00959">
    <property type="entry name" value="MEVGALKINASE"/>
</dbReference>
<keyword evidence="5" id="KW-0444">Lipid biosynthesis</keyword>
<comment type="subcellular location">
    <subcellularLocation>
        <location evidence="1">Cytoplasm</location>
    </subcellularLocation>
</comment>
<dbReference type="GO" id="GO:0005829">
    <property type="term" value="C:cytosol"/>
    <property type="evidence" value="ECO:0007669"/>
    <property type="project" value="TreeGrafter"/>
</dbReference>
<dbReference type="InterPro" id="IPR020568">
    <property type="entry name" value="Ribosomal_Su5_D2-typ_SF"/>
</dbReference>
<dbReference type="UniPathway" id="UPA00057">
    <property type="reaction ID" value="UER00098"/>
</dbReference>
<keyword evidence="7" id="KW-0547">Nucleotide-binding</keyword>
<evidence type="ECO:0000256" key="5">
    <source>
        <dbReference type="ARBA" id="ARBA00022516"/>
    </source>
</evidence>
<evidence type="ECO:0000256" key="4">
    <source>
        <dbReference type="ARBA" id="ARBA00022490"/>
    </source>
</evidence>
<dbReference type="PROSITE" id="PS00627">
    <property type="entry name" value="GHMP_KINASES_ATP"/>
    <property type="match status" value="1"/>
</dbReference>
<dbReference type="SUPFAM" id="SSF55060">
    <property type="entry name" value="GHMP Kinase, C-terminal domain"/>
    <property type="match status" value="1"/>
</dbReference>
<dbReference type="InterPro" id="IPR006204">
    <property type="entry name" value="GHMP_kinase_N_dom"/>
</dbReference>
<keyword evidence="9" id="KW-0067">ATP-binding</keyword>
<name>A0A2H1FI49_9ARCH</name>
<dbReference type="OrthoDB" id="19001at2157"/>
<dbReference type="Pfam" id="PF00288">
    <property type="entry name" value="GHMP_kinases_N"/>
    <property type="match status" value="1"/>
</dbReference>
<dbReference type="RefSeq" id="WP_157928201.1">
    <property type="nucleotide sequence ID" value="NZ_LT841358.1"/>
</dbReference>
<dbReference type="NCBIfam" id="TIGR00549">
    <property type="entry name" value="mevalon_kin"/>
    <property type="match status" value="1"/>
</dbReference>
<gene>
    <name evidence="15" type="primary">mvk</name>
    <name evidence="15" type="ORF">NCS_30278</name>
</gene>
<evidence type="ECO:0000256" key="9">
    <source>
        <dbReference type="ARBA" id="ARBA00022840"/>
    </source>
</evidence>
<evidence type="ECO:0000256" key="10">
    <source>
        <dbReference type="ARBA" id="ARBA00022842"/>
    </source>
</evidence>
<keyword evidence="6 15" id="KW-0808">Transferase</keyword>
<evidence type="ECO:0000256" key="8">
    <source>
        <dbReference type="ARBA" id="ARBA00022777"/>
    </source>
</evidence>
<dbReference type="AlphaFoldDB" id="A0A2H1FI49"/>
<feature type="domain" description="GHMP kinase C-terminal" evidence="14">
    <location>
        <begin position="226"/>
        <end position="298"/>
    </location>
</feature>
<dbReference type="SUPFAM" id="SSF54211">
    <property type="entry name" value="Ribosomal protein S5 domain 2-like"/>
    <property type="match status" value="1"/>
</dbReference>
<reference evidence="16" key="1">
    <citation type="submission" date="2017-03" db="EMBL/GenBank/DDBJ databases">
        <authorList>
            <person name="Herbold C."/>
        </authorList>
    </citation>
    <scope>NUCLEOTIDE SEQUENCE [LARGE SCALE GENOMIC DNA]</scope>
</reference>
<dbReference type="InterPro" id="IPR013750">
    <property type="entry name" value="GHMP_kinase_C_dom"/>
</dbReference>
<evidence type="ECO:0000259" key="13">
    <source>
        <dbReference type="Pfam" id="PF00288"/>
    </source>
</evidence>
<dbReference type="Gene3D" id="3.30.230.10">
    <property type="match status" value="1"/>
</dbReference>